<protein>
    <recommendedName>
        <fullName evidence="3">Glycosyl transferase CAP10 domain-containing protein</fullName>
    </recommendedName>
</protein>
<evidence type="ECO:0000313" key="5">
    <source>
        <dbReference type="Proteomes" id="UP000228934"/>
    </source>
</evidence>
<evidence type="ECO:0000256" key="1">
    <source>
        <dbReference type="ARBA" id="ARBA00010118"/>
    </source>
</evidence>
<dbReference type="GO" id="GO:0035252">
    <property type="term" value="F:UDP-xylosyltransferase activity"/>
    <property type="evidence" value="ECO:0007669"/>
    <property type="project" value="TreeGrafter"/>
</dbReference>
<evidence type="ECO:0000256" key="2">
    <source>
        <dbReference type="ARBA" id="ARBA00022679"/>
    </source>
</evidence>
<feature type="domain" description="Glycosyl transferase CAP10" evidence="3">
    <location>
        <begin position="1"/>
        <end position="64"/>
    </location>
</feature>
<gene>
    <name evidence="4" type="ORF">AB205_0016900</name>
</gene>
<dbReference type="PANTHER" id="PTHR12203:SF35">
    <property type="entry name" value="PROTEIN O-GLUCOSYLTRANSFERASE 1"/>
    <property type="match status" value="1"/>
</dbReference>
<dbReference type="OrthoDB" id="202415at2759"/>
<name>A0A2G9R592_AQUCT</name>
<dbReference type="GO" id="GO:0035251">
    <property type="term" value="F:UDP-glucosyltransferase activity"/>
    <property type="evidence" value="ECO:0007669"/>
    <property type="project" value="TreeGrafter"/>
</dbReference>
<evidence type="ECO:0000259" key="3">
    <source>
        <dbReference type="Pfam" id="PF05686"/>
    </source>
</evidence>
<dbReference type="GO" id="GO:0006493">
    <property type="term" value="P:protein O-linked glycosylation"/>
    <property type="evidence" value="ECO:0007669"/>
    <property type="project" value="TreeGrafter"/>
</dbReference>
<evidence type="ECO:0000313" key="4">
    <source>
        <dbReference type="EMBL" id="PIO23058.1"/>
    </source>
</evidence>
<sequence length="71" mass="8824">RELLQFVKDNDDEAKKIAERGEQFIAEHLRMEDVARYWRSLLTRYSQLLTYKVRRRKDYREVTRNPDHQEL</sequence>
<dbReference type="GO" id="GO:0045747">
    <property type="term" value="P:positive regulation of Notch signaling pathway"/>
    <property type="evidence" value="ECO:0007669"/>
    <property type="project" value="TreeGrafter"/>
</dbReference>
<dbReference type="AlphaFoldDB" id="A0A2G9R592"/>
<dbReference type="EMBL" id="KV972929">
    <property type="protein sequence ID" value="PIO23058.1"/>
    <property type="molecule type" value="Genomic_DNA"/>
</dbReference>
<comment type="similarity">
    <text evidence="1">Belongs to the glycosyltransferase 90 family.</text>
</comment>
<feature type="non-terminal residue" evidence="4">
    <location>
        <position position="1"/>
    </location>
</feature>
<reference evidence="5" key="1">
    <citation type="journal article" date="2017" name="Nat. Commun.">
        <title>The North American bullfrog draft genome provides insight into hormonal regulation of long noncoding RNA.</title>
        <authorList>
            <person name="Hammond S.A."/>
            <person name="Warren R.L."/>
            <person name="Vandervalk B.P."/>
            <person name="Kucuk E."/>
            <person name="Khan H."/>
            <person name="Gibb E.A."/>
            <person name="Pandoh P."/>
            <person name="Kirk H."/>
            <person name="Zhao Y."/>
            <person name="Jones M."/>
            <person name="Mungall A.J."/>
            <person name="Coope R."/>
            <person name="Pleasance S."/>
            <person name="Moore R.A."/>
            <person name="Holt R.A."/>
            <person name="Round J.M."/>
            <person name="Ohora S."/>
            <person name="Walle B.V."/>
            <person name="Veldhoen N."/>
            <person name="Helbing C.C."/>
            <person name="Birol I."/>
        </authorList>
    </citation>
    <scope>NUCLEOTIDE SEQUENCE [LARGE SCALE GENOMIC DNA]</scope>
</reference>
<dbReference type="Proteomes" id="UP000228934">
    <property type="component" value="Unassembled WGS sequence"/>
</dbReference>
<proteinExistence type="inferred from homology"/>
<dbReference type="Pfam" id="PF05686">
    <property type="entry name" value="Glyco_transf_90"/>
    <property type="match status" value="1"/>
</dbReference>
<dbReference type="InterPro" id="IPR006598">
    <property type="entry name" value="CAP10"/>
</dbReference>
<dbReference type="GO" id="GO:0012505">
    <property type="term" value="C:endomembrane system"/>
    <property type="evidence" value="ECO:0007669"/>
    <property type="project" value="TreeGrafter"/>
</dbReference>
<keyword evidence="5" id="KW-1185">Reference proteome</keyword>
<dbReference type="InterPro" id="IPR051091">
    <property type="entry name" value="O-Glucosyltr/Glycosyltrsf_90"/>
</dbReference>
<accession>A0A2G9R592</accession>
<keyword evidence="2" id="KW-0808">Transferase</keyword>
<organism evidence="4 5">
    <name type="scientific">Aquarana catesbeiana</name>
    <name type="common">American bullfrog</name>
    <name type="synonym">Rana catesbeiana</name>
    <dbReference type="NCBI Taxonomy" id="8400"/>
    <lineage>
        <taxon>Eukaryota</taxon>
        <taxon>Metazoa</taxon>
        <taxon>Chordata</taxon>
        <taxon>Craniata</taxon>
        <taxon>Vertebrata</taxon>
        <taxon>Euteleostomi</taxon>
        <taxon>Amphibia</taxon>
        <taxon>Batrachia</taxon>
        <taxon>Anura</taxon>
        <taxon>Neobatrachia</taxon>
        <taxon>Ranoidea</taxon>
        <taxon>Ranidae</taxon>
        <taxon>Aquarana</taxon>
    </lineage>
</organism>
<dbReference type="PANTHER" id="PTHR12203">
    <property type="entry name" value="KDEL LYS-ASP-GLU-LEU CONTAINING - RELATED"/>
    <property type="match status" value="1"/>
</dbReference>